<reference evidence="1 2" key="1">
    <citation type="submission" date="2013-05" db="EMBL/GenBank/DDBJ databases">
        <title>Genome sequence of Streptomyces sparsogenes DSM 40356.</title>
        <authorList>
            <person name="Coyne S."/>
            <person name="Seebeck F.P."/>
        </authorList>
    </citation>
    <scope>NUCLEOTIDE SEQUENCE [LARGE SCALE GENOMIC DNA]</scope>
    <source>
        <strain evidence="1 2">DSM 40356</strain>
    </source>
</reference>
<dbReference type="Proteomes" id="UP000186168">
    <property type="component" value="Unassembled WGS sequence"/>
</dbReference>
<proteinExistence type="predicted"/>
<protein>
    <submittedName>
        <fullName evidence="1">Response regulator</fullName>
    </submittedName>
</protein>
<dbReference type="GeneID" id="96743853"/>
<accession>A0A1R1SKX0</accession>
<dbReference type="RefSeq" id="WP_065962217.1">
    <property type="nucleotide sequence ID" value="NZ_ASQP01000197.1"/>
</dbReference>
<dbReference type="EMBL" id="ASQP01000197">
    <property type="protein sequence ID" value="OMI38920.1"/>
    <property type="molecule type" value="Genomic_DNA"/>
</dbReference>
<evidence type="ECO:0000313" key="1">
    <source>
        <dbReference type="EMBL" id="OMI38920.1"/>
    </source>
</evidence>
<name>A0A1R1SKX0_9ACTN</name>
<dbReference type="STRING" id="67365.GCA_001704635_06301"/>
<dbReference type="AlphaFoldDB" id="A0A1R1SKX0"/>
<evidence type="ECO:0000313" key="2">
    <source>
        <dbReference type="Proteomes" id="UP000186168"/>
    </source>
</evidence>
<gene>
    <name evidence="1" type="ORF">SPAR_13565</name>
</gene>
<sequence length="152" mass="16874">MPDAPRVTVTVHGPDPLSRAGVVRHLRHEPTIELIDRPRPFGDALGDAFGDAFGDEPRGTVAVMLAERLDARAGAELRRLVRGGEQRVVLVTGELRETELMAVVEYGVRAVLWQHRATPRRLLRAVHRAARAARTDPCGVDQRLTEHFVQQP</sequence>
<organism evidence="1 2">
    <name type="scientific">Streptomyces sparsogenes DSM 40356</name>
    <dbReference type="NCBI Taxonomy" id="1331668"/>
    <lineage>
        <taxon>Bacteria</taxon>
        <taxon>Bacillati</taxon>
        <taxon>Actinomycetota</taxon>
        <taxon>Actinomycetes</taxon>
        <taxon>Kitasatosporales</taxon>
        <taxon>Streptomycetaceae</taxon>
        <taxon>Streptomyces</taxon>
    </lineage>
</organism>
<comment type="caution">
    <text evidence="1">The sequence shown here is derived from an EMBL/GenBank/DDBJ whole genome shotgun (WGS) entry which is preliminary data.</text>
</comment>
<keyword evidence="2" id="KW-1185">Reference proteome</keyword>